<dbReference type="AlphaFoldDB" id="A0A9J6B6A8"/>
<comment type="caution">
    <text evidence="1">The sequence shown here is derived from an EMBL/GenBank/DDBJ whole genome shotgun (WGS) entry which is preliminary data.</text>
</comment>
<dbReference type="Proteomes" id="UP000824120">
    <property type="component" value="Chromosome 1"/>
</dbReference>
<evidence type="ECO:0000313" key="2">
    <source>
        <dbReference type="Proteomes" id="UP000824120"/>
    </source>
</evidence>
<organism evidence="1 2">
    <name type="scientific">Solanum commersonii</name>
    <name type="common">Commerson's wild potato</name>
    <name type="synonym">Commerson's nightshade</name>
    <dbReference type="NCBI Taxonomy" id="4109"/>
    <lineage>
        <taxon>Eukaryota</taxon>
        <taxon>Viridiplantae</taxon>
        <taxon>Streptophyta</taxon>
        <taxon>Embryophyta</taxon>
        <taxon>Tracheophyta</taxon>
        <taxon>Spermatophyta</taxon>
        <taxon>Magnoliopsida</taxon>
        <taxon>eudicotyledons</taxon>
        <taxon>Gunneridae</taxon>
        <taxon>Pentapetalae</taxon>
        <taxon>asterids</taxon>
        <taxon>lamiids</taxon>
        <taxon>Solanales</taxon>
        <taxon>Solanaceae</taxon>
        <taxon>Solanoideae</taxon>
        <taxon>Solaneae</taxon>
        <taxon>Solanum</taxon>
    </lineage>
</organism>
<dbReference type="OrthoDB" id="1323123at2759"/>
<keyword evidence="2" id="KW-1185">Reference proteome</keyword>
<dbReference type="EMBL" id="JACXVP010000001">
    <property type="protein sequence ID" value="KAG5632246.1"/>
    <property type="molecule type" value="Genomic_DNA"/>
</dbReference>
<proteinExistence type="predicted"/>
<sequence>MDDFGSFPAKISVRARMNLYHDFTKLLVQEKNYNDFKVYKETGNASYALYGFRWAFLVWIYEAFHHLDKYAKKSLDFPLPIPRLLRWHTTKSDNIIEANDLAVVDEDYTTTTIDKDGAAIDVDEILPLAIVDEYFVEEVNEQ</sequence>
<accession>A0A9J6B6A8</accession>
<gene>
    <name evidence="1" type="ORF">H5410_003963</name>
</gene>
<evidence type="ECO:0000313" key="1">
    <source>
        <dbReference type="EMBL" id="KAG5632246.1"/>
    </source>
</evidence>
<reference evidence="1 2" key="1">
    <citation type="submission" date="2020-09" db="EMBL/GenBank/DDBJ databases">
        <title>De no assembly of potato wild relative species, Solanum commersonii.</title>
        <authorList>
            <person name="Cho K."/>
        </authorList>
    </citation>
    <scope>NUCLEOTIDE SEQUENCE [LARGE SCALE GENOMIC DNA]</scope>
    <source>
        <strain evidence="1">LZ3.2</strain>
        <tissue evidence="1">Leaf</tissue>
    </source>
</reference>
<protein>
    <submittedName>
        <fullName evidence="1">Uncharacterized protein</fullName>
    </submittedName>
</protein>
<name>A0A9J6B6A8_SOLCO</name>